<accession>A0A2M7U224</accession>
<dbReference type="AlphaFoldDB" id="A0A2M7U224"/>
<gene>
    <name evidence="3" type="ORF">COY14_05035</name>
</gene>
<dbReference type="Proteomes" id="UP000230027">
    <property type="component" value="Unassembled WGS sequence"/>
</dbReference>
<dbReference type="Pfam" id="PF00534">
    <property type="entry name" value="Glycos_transf_1"/>
    <property type="match status" value="1"/>
</dbReference>
<sequence>MKIMNIGIDISQIVYQGSGVSRFTKGLINSILQHDKTNKWTFFFSGLRRRIDSILIEKIKDKGFSIIQYPFPLSLLSFLVNDMRNTTKFLTENSPNFKKLDWFITSDWIEPPMPCKKATIIHDLVFRVYPDTVDKTIVAAQANRLIHVERESELIFADSRSTATDLMTMYDIDKNRVVVNYPGVSKNEQLTSLSTLDKFWIKKPYILSVGKIEPRKNIPRLIKAYKLAFGKSKDKPALVIVGPYGWGELAESDDPKIIITGFVTDRDLVALYRNAKFFIYPSLYEGFGYPIIEAMHYGCPVAASSTSSLSEIGGKAVYTFNPTSTEDISKTLINMNQDSALRRKLSTIGIDHAQSFSWKKYYQTLIRSLNDSSSN</sequence>
<organism evidence="3 4">
    <name type="scientific">Candidatus Roizmanbacteria bacterium CG_4_10_14_0_2_um_filter_36_9</name>
    <dbReference type="NCBI Taxonomy" id="1974823"/>
    <lineage>
        <taxon>Bacteria</taxon>
        <taxon>Candidatus Roizmaniibacteriota</taxon>
    </lineage>
</organism>
<dbReference type="EMBL" id="PFOD01000086">
    <property type="protein sequence ID" value="PIZ64269.1"/>
    <property type="molecule type" value="Genomic_DNA"/>
</dbReference>
<proteinExistence type="predicted"/>
<evidence type="ECO:0000313" key="3">
    <source>
        <dbReference type="EMBL" id="PIZ64269.1"/>
    </source>
</evidence>
<comment type="caution">
    <text evidence="3">The sequence shown here is derived from an EMBL/GenBank/DDBJ whole genome shotgun (WGS) entry which is preliminary data.</text>
</comment>
<dbReference type="GO" id="GO:0016757">
    <property type="term" value="F:glycosyltransferase activity"/>
    <property type="evidence" value="ECO:0007669"/>
    <property type="project" value="InterPro"/>
</dbReference>
<evidence type="ECO:0000256" key="1">
    <source>
        <dbReference type="ARBA" id="ARBA00022679"/>
    </source>
</evidence>
<dbReference type="InterPro" id="IPR001296">
    <property type="entry name" value="Glyco_trans_1"/>
</dbReference>
<dbReference type="PANTHER" id="PTHR46401:SF2">
    <property type="entry name" value="GLYCOSYLTRANSFERASE WBBK-RELATED"/>
    <property type="match status" value="1"/>
</dbReference>
<dbReference type="CDD" id="cd03809">
    <property type="entry name" value="GT4_MtfB-like"/>
    <property type="match status" value="1"/>
</dbReference>
<evidence type="ECO:0000313" key="4">
    <source>
        <dbReference type="Proteomes" id="UP000230027"/>
    </source>
</evidence>
<reference evidence="4" key="1">
    <citation type="submission" date="2017-09" db="EMBL/GenBank/DDBJ databases">
        <title>Depth-based differentiation of microbial function through sediment-hosted aquifers and enrichment of novel symbionts in the deep terrestrial subsurface.</title>
        <authorList>
            <person name="Probst A.J."/>
            <person name="Ladd B."/>
            <person name="Jarett J.K."/>
            <person name="Geller-Mcgrath D.E."/>
            <person name="Sieber C.M.K."/>
            <person name="Emerson J.B."/>
            <person name="Anantharaman K."/>
            <person name="Thomas B.C."/>
            <person name="Malmstrom R."/>
            <person name="Stieglmeier M."/>
            <person name="Klingl A."/>
            <person name="Woyke T."/>
            <person name="Ryan C.M."/>
            <person name="Banfield J.F."/>
        </authorList>
    </citation>
    <scope>NUCLEOTIDE SEQUENCE [LARGE SCALE GENOMIC DNA]</scope>
</reference>
<dbReference type="Gene3D" id="3.40.50.2000">
    <property type="entry name" value="Glycogen Phosphorylase B"/>
    <property type="match status" value="1"/>
</dbReference>
<name>A0A2M7U224_9BACT</name>
<dbReference type="GO" id="GO:0009103">
    <property type="term" value="P:lipopolysaccharide biosynthetic process"/>
    <property type="evidence" value="ECO:0007669"/>
    <property type="project" value="TreeGrafter"/>
</dbReference>
<dbReference type="SUPFAM" id="SSF53756">
    <property type="entry name" value="UDP-Glycosyltransferase/glycogen phosphorylase"/>
    <property type="match status" value="1"/>
</dbReference>
<protein>
    <recommendedName>
        <fullName evidence="2">Glycosyl transferase family 1 domain-containing protein</fullName>
    </recommendedName>
</protein>
<keyword evidence="1" id="KW-0808">Transferase</keyword>
<dbReference type="PANTHER" id="PTHR46401">
    <property type="entry name" value="GLYCOSYLTRANSFERASE WBBK-RELATED"/>
    <property type="match status" value="1"/>
</dbReference>
<feature type="domain" description="Glycosyl transferase family 1" evidence="2">
    <location>
        <begin position="202"/>
        <end position="348"/>
    </location>
</feature>
<evidence type="ECO:0000259" key="2">
    <source>
        <dbReference type="Pfam" id="PF00534"/>
    </source>
</evidence>